<reference evidence="3 4" key="1">
    <citation type="submission" date="2014-11" db="EMBL/GenBank/DDBJ databases">
        <title>Symbiosis island explosion on the genome of extra-slow-growing strains of soybean bradyrhizobia with massive insertion sequences.</title>
        <authorList>
            <person name="Iida T."/>
            <person name="Minamisawa K."/>
        </authorList>
    </citation>
    <scope>NUCLEOTIDE SEQUENCE [LARGE SCALE GENOMIC DNA]</scope>
    <source>
        <strain evidence="3 4">NK6</strain>
    </source>
</reference>
<gene>
    <name evidence="3" type="ORF">NK6_9954</name>
</gene>
<protein>
    <recommendedName>
        <fullName evidence="5">DUF5666 domain-containing protein</fullName>
    </recommendedName>
</protein>
<evidence type="ECO:0000313" key="4">
    <source>
        <dbReference type="Proteomes" id="UP000063308"/>
    </source>
</evidence>
<feature type="region of interest" description="Disordered" evidence="1">
    <location>
        <begin position="267"/>
        <end position="286"/>
    </location>
</feature>
<feature type="region of interest" description="Disordered" evidence="1">
    <location>
        <begin position="197"/>
        <end position="253"/>
    </location>
</feature>
<feature type="region of interest" description="Disordered" evidence="1">
    <location>
        <begin position="153"/>
        <end position="177"/>
    </location>
</feature>
<dbReference type="AlphaFoldDB" id="A0A0E4G171"/>
<feature type="signal peptide" evidence="2">
    <location>
        <begin position="1"/>
        <end position="23"/>
    </location>
</feature>
<name>A0A0E4G171_9BRAD</name>
<organism evidence="3 4">
    <name type="scientific">Bradyrhizobium diazoefficiens</name>
    <dbReference type="NCBI Taxonomy" id="1355477"/>
    <lineage>
        <taxon>Bacteria</taxon>
        <taxon>Pseudomonadati</taxon>
        <taxon>Pseudomonadota</taxon>
        <taxon>Alphaproteobacteria</taxon>
        <taxon>Hyphomicrobiales</taxon>
        <taxon>Nitrobacteraceae</taxon>
        <taxon>Bradyrhizobium</taxon>
    </lineage>
</organism>
<sequence length="286" mass="30332">MKMTRMRALFCVLLATTAIGGGAAANSQARDSMWDSSQLPESRGTVKQYTLTPRGDIDGVILTDGTEVKLPPHLTAQTVFAIHPGDEVSIRGLRARALPLVDAASITNIATGKSVVDNGPPDRRVGNEDQVVSGRIAAQLHGKRGEVNGVLLDDGTTLRLPPPEAERMQDQLRRGQTVSARGDVLDTVFGRVVDVRAIGASPEQMTESRGPRPPGPPDGPDRRGPPPPPPPPDLGRLHLRAADASTRNKRTRISKCIGSIPTACRKSQASLNASCSIRTARSTASS</sequence>
<feature type="chain" id="PRO_5002420514" description="DUF5666 domain-containing protein" evidence="2">
    <location>
        <begin position="24"/>
        <end position="286"/>
    </location>
</feature>
<feature type="compositionally biased region" description="Basic and acidic residues" evidence="1">
    <location>
        <begin position="164"/>
        <end position="173"/>
    </location>
</feature>
<accession>A0A0E4G171</accession>
<keyword evidence="2" id="KW-0732">Signal</keyword>
<evidence type="ECO:0000313" key="3">
    <source>
        <dbReference type="EMBL" id="BAR63087.1"/>
    </source>
</evidence>
<proteinExistence type="predicted"/>
<dbReference type="Proteomes" id="UP000063308">
    <property type="component" value="Chromosome"/>
</dbReference>
<dbReference type="EMBL" id="AP014685">
    <property type="protein sequence ID" value="BAR63087.1"/>
    <property type="molecule type" value="Genomic_DNA"/>
</dbReference>
<evidence type="ECO:0000256" key="1">
    <source>
        <dbReference type="SAM" id="MobiDB-lite"/>
    </source>
</evidence>
<evidence type="ECO:0008006" key="5">
    <source>
        <dbReference type="Google" id="ProtNLM"/>
    </source>
</evidence>
<evidence type="ECO:0000256" key="2">
    <source>
        <dbReference type="SAM" id="SignalP"/>
    </source>
</evidence>